<feature type="signal peptide" evidence="1">
    <location>
        <begin position="1"/>
        <end position="19"/>
    </location>
</feature>
<reference evidence="2 3" key="1">
    <citation type="journal article" date="2011" name="J. Bacteriol.">
        <title>Complete genome sequence of Algoriphagus sp. PR1, bacterial prey of a colony-forming choanoflagellate.</title>
        <authorList>
            <person name="Alegado R.A."/>
            <person name="Ferriera S."/>
            <person name="Nusbaum C."/>
            <person name="Young S.K."/>
            <person name="Zeng Q."/>
            <person name="Imamovic A."/>
            <person name="Fairclough S.R."/>
            <person name="King N."/>
        </authorList>
    </citation>
    <scope>NUCLEOTIDE SEQUENCE [LARGE SCALE GENOMIC DNA]</scope>
    <source>
        <strain evidence="2 3">PR1</strain>
    </source>
</reference>
<accession>A3HTN2</accession>
<protein>
    <submittedName>
        <fullName evidence="2">Esterase</fullName>
    </submittedName>
</protein>
<proteinExistence type="predicted"/>
<dbReference type="PANTHER" id="PTHR48098">
    <property type="entry name" value="ENTEROCHELIN ESTERASE-RELATED"/>
    <property type="match status" value="1"/>
</dbReference>
<keyword evidence="1" id="KW-0732">Signal</keyword>
<dbReference type="Gene3D" id="3.40.50.1820">
    <property type="entry name" value="alpha/beta hydrolase"/>
    <property type="match status" value="1"/>
</dbReference>
<feature type="chain" id="PRO_5002653370" evidence="1">
    <location>
        <begin position="20"/>
        <end position="287"/>
    </location>
</feature>
<dbReference type="ESTHER" id="9bact-a3htn2">
    <property type="family name" value="A85-Feruloyl-Esterase"/>
</dbReference>
<dbReference type="EMBL" id="AAXU02000001">
    <property type="protein sequence ID" value="EAZ83200.1"/>
    <property type="molecule type" value="Genomic_DNA"/>
</dbReference>
<gene>
    <name evidence="2" type="ORF">ALPR1_13305</name>
</gene>
<keyword evidence="3" id="KW-1185">Reference proteome</keyword>
<dbReference type="SUPFAM" id="SSF53474">
    <property type="entry name" value="alpha/beta-Hydrolases"/>
    <property type="match status" value="1"/>
</dbReference>
<dbReference type="HOGENOM" id="CLU_037618_1_2_10"/>
<dbReference type="RefSeq" id="WP_008201193.1">
    <property type="nucleotide sequence ID" value="NZ_CM001023.1"/>
</dbReference>
<name>A3HTN2_9BACT</name>
<evidence type="ECO:0000313" key="2">
    <source>
        <dbReference type="EMBL" id="EAZ83200.1"/>
    </source>
</evidence>
<dbReference type="InterPro" id="IPR029058">
    <property type="entry name" value="AB_hydrolase_fold"/>
</dbReference>
<organism evidence="2 3">
    <name type="scientific">Algoriphagus machipongonensis</name>
    <dbReference type="NCBI Taxonomy" id="388413"/>
    <lineage>
        <taxon>Bacteria</taxon>
        <taxon>Pseudomonadati</taxon>
        <taxon>Bacteroidota</taxon>
        <taxon>Cytophagia</taxon>
        <taxon>Cytophagales</taxon>
        <taxon>Cyclobacteriaceae</taxon>
        <taxon>Algoriphagus</taxon>
    </lineage>
</organism>
<sequence length="287" mass="32701">MKKLSAVFLVSILAFQLYAQAQSAGKIEFSSMPSEILGVDREFAVYLPKSYQNNPDKKYPVLYLLHGGGDTHTAWPEKGGLEAAANQIIDSKESAEMIIVCPEAGKIHMNYFNDSEWRYEDYFFEELIPYIESNYRAIPDKNHRAVAGLSMGGGGTLVYAQHHPEMFAAAFAMSGYLYRMNLSFLDPNDPETEKRQQIVERNNAVKLLQGASEEKVKQLKTVDWFIDCGDDDFTFTPNMEFIAALKEQGIPYQLRVRDGGHTWEYWHSSLYIALPHISDVFRELTQK</sequence>
<dbReference type="Proteomes" id="UP000003919">
    <property type="component" value="Unassembled WGS sequence"/>
</dbReference>
<dbReference type="InterPro" id="IPR000801">
    <property type="entry name" value="Esterase-like"/>
</dbReference>
<dbReference type="InterPro" id="IPR050583">
    <property type="entry name" value="Mycobacterial_A85_antigen"/>
</dbReference>
<dbReference type="GO" id="GO:0016747">
    <property type="term" value="F:acyltransferase activity, transferring groups other than amino-acyl groups"/>
    <property type="evidence" value="ECO:0007669"/>
    <property type="project" value="TreeGrafter"/>
</dbReference>
<dbReference type="Pfam" id="PF00756">
    <property type="entry name" value="Esterase"/>
    <property type="match status" value="1"/>
</dbReference>
<dbReference type="AlphaFoldDB" id="A3HTN2"/>
<dbReference type="OrthoDB" id="9803578at2"/>
<evidence type="ECO:0000256" key="1">
    <source>
        <dbReference type="SAM" id="SignalP"/>
    </source>
</evidence>
<dbReference type="PANTHER" id="PTHR48098:SF1">
    <property type="entry name" value="DIACYLGLYCEROL ACYLTRANSFERASE_MYCOLYLTRANSFERASE AG85A"/>
    <property type="match status" value="1"/>
</dbReference>
<comment type="caution">
    <text evidence="2">The sequence shown here is derived from an EMBL/GenBank/DDBJ whole genome shotgun (WGS) entry which is preliminary data.</text>
</comment>
<evidence type="ECO:0000313" key="3">
    <source>
        <dbReference type="Proteomes" id="UP000003919"/>
    </source>
</evidence>
<dbReference type="eggNOG" id="COG0627">
    <property type="taxonomic scope" value="Bacteria"/>
</dbReference>
<dbReference type="STRING" id="388413.ALPR1_13305"/>